<dbReference type="PANTHER" id="PTHR32309:SF13">
    <property type="entry name" value="FERRIC ENTEROBACTIN TRANSPORT PROTEIN FEPE"/>
    <property type="match status" value="1"/>
</dbReference>
<dbReference type="EMBL" id="LKET01000027">
    <property type="protein sequence ID" value="KPU45155.1"/>
    <property type="molecule type" value="Genomic_DNA"/>
</dbReference>
<comment type="caution">
    <text evidence="10">The sequence shown here is derived from an EMBL/GenBank/DDBJ whole genome shotgun (WGS) entry which is preliminary data.</text>
</comment>
<dbReference type="OrthoDB" id="2360475at2"/>
<dbReference type="InterPro" id="IPR003856">
    <property type="entry name" value="LPS_length_determ_N"/>
</dbReference>
<feature type="transmembrane region" description="Helical" evidence="7">
    <location>
        <begin position="14"/>
        <end position="36"/>
    </location>
</feature>
<keyword evidence="5 7" id="KW-1133">Transmembrane helix</keyword>
<dbReference type="Pfam" id="PF02706">
    <property type="entry name" value="Wzz"/>
    <property type="match status" value="1"/>
</dbReference>
<dbReference type="InterPro" id="IPR032807">
    <property type="entry name" value="GNVR"/>
</dbReference>
<sequence length="223" mass="25338">MELLEYLHIIRKRIWIIILVTLIAALASGLVSIFLLNPVYEAKATMIIGRTPNNDNERMQYNDVLMYQRLVKTYAEIIKSRLVADKALSQLKYDMTSNELQKNLTVLTKGDTQILELSVQDENPETAMMLANTIARVFEENAREMMNADDVKIMDYALMPTSPVKPRILLNIAIAAFVGLMLSLGISFLLEYLDNTIKTESDIERYLGITVLASIPYIDSKEK</sequence>
<dbReference type="GO" id="GO:0005886">
    <property type="term" value="C:plasma membrane"/>
    <property type="evidence" value="ECO:0007669"/>
    <property type="project" value="UniProtKB-SubCell"/>
</dbReference>
<evidence type="ECO:0000313" key="11">
    <source>
        <dbReference type="Proteomes" id="UP000050326"/>
    </source>
</evidence>
<gene>
    <name evidence="10" type="primary">cap8A</name>
    <name evidence="10" type="ORF">OXPF_12820</name>
</gene>
<dbReference type="InterPro" id="IPR050445">
    <property type="entry name" value="Bact_polysacc_biosynth/exp"/>
</dbReference>
<evidence type="ECO:0000259" key="8">
    <source>
        <dbReference type="Pfam" id="PF02706"/>
    </source>
</evidence>
<feature type="domain" description="Tyrosine-protein kinase G-rich" evidence="9">
    <location>
        <begin position="139"/>
        <end position="189"/>
    </location>
</feature>
<organism evidence="10 11">
    <name type="scientific">Oxobacter pfennigii</name>
    <dbReference type="NCBI Taxonomy" id="36849"/>
    <lineage>
        <taxon>Bacteria</taxon>
        <taxon>Bacillati</taxon>
        <taxon>Bacillota</taxon>
        <taxon>Clostridia</taxon>
        <taxon>Eubacteriales</taxon>
        <taxon>Clostridiaceae</taxon>
        <taxon>Oxobacter</taxon>
    </lineage>
</organism>
<evidence type="ECO:0000259" key="9">
    <source>
        <dbReference type="Pfam" id="PF13807"/>
    </source>
</evidence>
<evidence type="ECO:0000256" key="1">
    <source>
        <dbReference type="ARBA" id="ARBA00004651"/>
    </source>
</evidence>
<evidence type="ECO:0000256" key="2">
    <source>
        <dbReference type="ARBA" id="ARBA00006683"/>
    </source>
</evidence>
<evidence type="ECO:0000256" key="7">
    <source>
        <dbReference type="SAM" id="Phobius"/>
    </source>
</evidence>
<proteinExistence type="inferred from homology"/>
<evidence type="ECO:0000256" key="5">
    <source>
        <dbReference type="ARBA" id="ARBA00022989"/>
    </source>
</evidence>
<evidence type="ECO:0000313" key="10">
    <source>
        <dbReference type="EMBL" id="KPU45155.1"/>
    </source>
</evidence>
<feature type="domain" description="Polysaccharide chain length determinant N-terminal" evidence="8">
    <location>
        <begin position="2"/>
        <end position="91"/>
    </location>
</feature>
<comment type="subcellular location">
    <subcellularLocation>
        <location evidence="1">Cell membrane</location>
        <topology evidence="1">Multi-pass membrane protein</topology>
    </subcellularLocation>
</comment>
<keyword evidence="11" id="KW-1185">Reference proteome</keyword>
<reference evidence="10 11" key="1">
    <citation type="submission" date="2015-09" db="EMBL/GenBank/DDBJ databases">
        <title>Genome sequence of Oxobacter pfennigii DSM 3222.</title>
        <authorList>
            <person name="Poehlein A."/>
            <person name="Bengelsdorf F.R."/>
            <person name="Schiel-Bengelsdorf B."/>
            <person name="Duerre P."/>
            <person name="Daniel R."/>
        </authorList>
    </citation>
    <scope>NUCLEOTIDE SEQUENCE [LARGE SCALE GENOMIC DNA]</scope>
    <source>
        <strain evidence="10 11">DSM 3222</strain>
    </source>
</reference>
<dbReference type="Proteomes" id="UP000050326">
    <property type="component" value="Unassembled WGS sequence"/>
</dbReference>
<dbReference type="PANTHER" id="PTHR32309">
    <property type="entry name" value="TYROSINE-PROTEIN KINASE"/>
    <property type="match status" value="1"/>
</dbReference>
<dbReference type="GO" id="GO:0004713">
    <property type="term" value="F:protein tyrosine kinase activity"/>
    <property type="evidence" value="ECO:0007669"/>
    <property type="project" value="TreeGrafter"/>
</dbReference>
<keyword evidence="3" id="KW-1003">Cell membrane</keyword>
<feature type="transmembrane region" description="Helical" evidence="7">
    <location>
        <begin position="168"/>
        <end position="190"/>
    </location>
</feature>
<accession>A0A0P8WRE5</accession>
<keyword evidence="6 7" id="KW-0472">Membrane</keyword>
<dbReference type="Pfam" id="PF13807">
    <property type="entry name" value="GNVR"/>
    <property type="match status" value="1"/>
</dbReference>
<evidence type="ECO:0000256" key="6">
    <source>
        <dbReference type="ARBA" id="ARBA00023136"/>
    </source>
</evidence>
<dbReference type="AlphaFoldDB" id="A0A0P8WRE5"/>
<dbReference type="PATRIC" id="fig|36849.3.peg.1363"/>
<name>A0A0P8WRE5_9CLOT</name>
<dbReference type="STRING" id="36849.OXPF_12820"/>
<dbReference type="RefSeq" id="WP_054874371.1">
    <property type="nucleotide sequence ID" value="NZ_LKET01000027.1"/>
</dbReference>
<protein>
    <submittedName>
        <fullName evidence="10">Capsular polysaccharide type 8 biosynthesis protein cap8A</fullName>
    </submittedName>
</protein>
<evidence type="ECO:0000256" key="3">
    <source>
        <dbReference type="ARBA" id="ARBA00022475"/>
    </source>
</evidence>
<evidence type="ECO:0000256" key="4">
    <source>
        <dbReference type="ARBA" id="ARBA00022692"/>
    </source>
</evidence>
<comment type="similarity">
    <text evidence="2">Belongs to the CpsC/CapA family.</text>
</comment>
<keyword evidence="4 7" id="KW-0812">Transmembrane</keyword>